<dbReference type="PANTHER" id="PTHR30055:SF234">
    <property type="entry name" value="HTH-TYPE TRANSCRIPTIONAL REGULATOR BETI"/>
    <property type="match status" value="1"/>
</dbReference>
<dbReference type="SUPFAM" id="SSF46689">
    <property type="entry name" value="Homeodomain-like"/>
    <property type="match status" value="1"/>
</dbReference>
<dbReference type="InterPro" id="IPR050109">
    <property type="entry name" value="HTH-type_TetR-like_transc_reg"/>
</dbReference>
<dbReference type="EMBL" id="BJXA01000026">
    <property type="protein sequence ID" value="GEM39646.1"/>
    <property type="molecule type" value="Genomic_DNA"/>
</dbReference>
<dbReference type="PRINTS" id="PR00455">
    <property type="entry name" value="HTHTETR"/>
</dbReference>
<dbReference type="InterPro" id="IPR036271">
    <property type="entry name" value="Tet_transcr_reg_TetR-rel_C_sf"/>
</dbReference>
<evidence type="ECO:0000256" key="2">
    <source>
        <dbReference type="ARBA" id="ARBA00023125"/>
    </source>
</evidence>
<name>A0A511MI98_9NOCA</name>
<feature type="DNA-binding region" description="H-T-H motif" evidence="4">
    <location>
        <begin position="32"/>
        <end position="51"/>
    </location>
</feature>
<dbReference type="Pfam" id="PF00440">
    <property type="entry name" value="TetR_N"/>
    <property type="match status" value="1"/>
</dbReference>
<dbReference type="Proteomes" id="UP000321424">
    <property type="component" value="Unassembled WGS sequence"/>
</dbReference>
<dbReference type="GO" id="GO:0000976">
    <property type="term" value="F:transcription cis-regulatory region binding"/>
    <property type="evidence" value="ECO:0007669"/>
    <property type="project" value="TreeGrafter"/>
</dbReference>
<reference evidence="6 7" key="1">
    <citation type="submission" date="2019-07" db="EMBL/GenBank/DDBJ databases">
        <title>Whole genome shotgun sequence of Nocardia ninae NBRC 108245.</title>
        <authorList>
            <person name="Hosoyama A."/>
            <person name="Uohara A."/>
            <person name="Ohji S."/>
            <person name="Ichikawa N."/>
        </authorList>
    </citation>
    <scope>NUCLEOTIDE SEQUENCE [LARGE SCALE GENOMIC DNA]</scope>
    <source>
        <strain evidence="6 7">NBRC 108245</strain>
    </source>
</reference>
<keyword evidence="1" id="KW-0805">Transcription regulation</keyword>
<dbReference type="InterPro" id="IPR001647">
    <property type="entry name" value="HTH_TetR"/>
</dbReference>
<evidence type="ECO:0000313" key="7">
    <source>
        <dbReference type="Proteomes" id="UP000321424"/>
    </source>
</evidence>
<comment type="caution">
    <text evidence="6">The sequence shown here is derived from an EMBL/GenBank/DDBJ whole genome shotgun (WGS) entry which is preliminary data.</text>
</comment>
<organism evidence="6 7">
    <name type="scientific">Nocardia ninae NBRC 108245</name>
    <dbReference type="NCBI Taxonomy" id="1210091"/>
    <lineage>
        <taxon>Bacteria</taxon>
        <taxon>Bacillati</taxon>
        <taxon>Actinomycetota</taxon>
        <taxon>Actinomycetes</taxon>
        <taxon>Mycobacteriales</taxon>
        <taxon>Nocardiaceae</taxon>
        <taxon>Nocardia</taxon>
    </lineage>
</organism>
<keyword evidence="3" id="KW-0804">Transcription</keyword>
<evidence type="ECO:0000259" key="5">
    <source>
        <dbReference type="PROSITE" id="PS50977"/>
    </source>
</evidence>
<accession>A0A511MI98</accession>
<feature type="domain" description="HTH tetR-type" evidence="5">
    <location>
        <begin position="10"/>
        <end position="69"/>
    </location>
</feature>
<dbReference type="OrthoDB" id="9795011at2"/>
<dbReference type="SUPFAM" id="SSF48498">
    <property type="entry name" value="Tetracyclin repressor-like, C-terminal domain"/>
    <property type="match status" value="1"/>
</dbReference>
<keyword evidence="2 4" id="KW-0238">DNA-binding</keyword>
<dbReference type="InterPro" id="IPR009057">
    <property type="entry name" value="Homeodomain-like_sf"/>
</dbReference>
<dbReference type="RefSeq" id="WP_147133678.1">
    <property type="nucleotide sequence ID" value="NZ_BJXA01000026.1"/>
</dbReference>
<dbReference type="GO" id="GO:0003700">
    <property type="term" value="F:DNA-binding transcription factor activity"/>
    <property type="evidence" value="ECO:0007669"/>
    <property type="project" value="TreeGrafter"/>
</dbReference>
<dbReference type="PANTHER" id="PTHR30055">
    <property type="entry name" value="HTH-TYPE TRANSCRIPTIONAL REGULATOR RUTR"/>
    <property type="match status" value="1"/>
</dbReference>
<sequence length="188" mass="20494">MTKPLRRDAARNREKLLREAAGVFTEQGLDGSLEEIARRAGVSIGTLYNHFPHRDALIDALLPARLAAMEDFAARAAAEPDAWVAFSGFIEQLLDQFTADRGLLEAFTGNHPAAAQLTEACHRGMSHLSTQLHRARQAGAVRADATDDDVVHLVWALSLLGEATGAPAWRRCLQLVLDGLRPTNPPTR</sequence>
<dbReference type="Pfam" id="PF21597">
    <property type="entry name" value="TetR_C_43"/>
    <property type="match status" value="1"/>
</dbReference>
<dbReference type="Gene3D" id="1.10.357.10">
    <property type="entry name" value="Tetracycline Repressor, domain 2"/>
    <property type="match status" value="1"/>
</dbReference>
<evidence type="ECO:0000256" key="4">
    <source>
        <dbReference type="PROSITE-ProRule" id="PRU00335"/>
    </source>
</evidence>
<gene>
    <name evidence="6" type="ORF">NN4_41650</name>
</gene>
<dbReference type="AlphaFoldDB" id="A0A511MI98"/>
<proteinExistence type="predicted"/>
<evidence type="ECO:0000313" key="6">
    <source>
        <dbReference type="EMBL" id="GEM39646.1"/>
    </source>
</evidence>
<protein>
    <submittedName>
        <fullName evidence="6">TetR family transcriptional regulator</fullName>
    </submittedName>
</protein>
<keyword evidence="7" id="KW-1185">Reference proteome</keyword>
<dbReference type="InterPro" id="IPR049445">
    <property type="entry name" value="TetR_SbtR-like_C"/>
</dbReference>
<evidence type="ECO:0000256" key="3">
    <source>
        <dbReference type="ARBA" id="ARBA00023163"/>
    </source>
</evidence>
<evidence type="ECO:0000256" key="1">
    <source>
        <dbReference type="ARBA" id="ARBA00023015"/>
    </source>
</evidence>
<dbReference type="PROSITE" id="PS50977">
    <property type="entry name" value="HTH_TETR_2"/>
    <property type="match status" value="1"/>
</dbReference>